<dbReference type="InterPro" id="IPR011009">
    <property type="entry name" value="Kinase-like_dom_sf"/>
</dbReference>
<keyword evidence="2" id="KW-1133">Transmembrane helix</keyword>
<evidence type="ECO:0000313" key="4">
    <source>
        <dbReference type="EMBL" id="MSS20024.1"/>
    </source>
</evidence>
<evidence type="ECO:0000259" key="3">
    <source>
        <dbReference type="Pfam" id="PF03109"/>
    </source>
</evidence>
<evidence type="ECO:0000256" key="2">
    <source>
        <dbReference type="SAM" id="Phobius"/>
    </source>
</evidence>
<dbReference type="Proteomes" id="UP000461754">
    <property type="component" value="Unassembled WGS sequence"/>
</dbReference>
<dbReference type="PANTHER" id="PTHR10566:SF113">
    <property type="entry name" value="PROTEIN ACTIVITY OF BC1 COMPLEX KINASE 7, CHLOROPLASTIC"/>
    <property type="match status" value="1"/>
</dbReference>
<dbReference type="AlphaFoldDB" id="A0A7X2NGG4"/>
<comment type="caution">
    <text evidence="4">The sequence shown here is derived from an EMBL/GenBank/DDBJ whole genome shotgun (WGS) entry which is preliminary data.</text>
</comment>
<keyword evidence="2" id="KW-0812">Transmembrane</keyword>
<keyword evidence="4" id="KW-0418">Kinase</keyword>
<dbReference type="RefSeq" id="WP_154576404.1">
    <property type="nucleotide sequence ID" value="NZ_VUMO01000007.1"/>
</dbReference>
<dbReference type="Pfam" id="PF03109">
    <property type="entry name" value="ABC1"/>
    <property type="match status" value="1"/>
</dbReference>
<dbReference type="InterPro" id="IPR004147">
    <property type="entry name" value="ABC1_dom"/>
</dbReference>
<comment type="similarity">
    <text evidence="1">Belongs to the protein kinase superfamily. ADCK protein kinase family.</text>
</comment>
<dbReference type="PANTHER" id="PTHR10566">
    <property type="entry name" value="CHAPERONE-ACTIVITY OF BC1 COMPLEX CABC1 -RELATED"/>
    <property type="match status" value="1"/>
</dbReference>
<name>A0A7X2NGG4_9FIRM</name>
<dbReference type="EMBL" id="VUMO01000007">
    <property type="protein sequence ID" value="MSS20024.1"/>
    <property type="molecule type" value="Genomic_DNA"/>
</dbReference>
<dbReference type="SUPFAM" id="SSF56112">
    <property type="entry name" value="Protein kinase-like (PK-like)"/>
    <property type="match status" value="1"/>
</dbReference>
<evidence type="ECO:0000256" key="1">
    <source>
        <dbReference type="ARBA" id="ARBA00009670"/>
    </source>
</evidence>
<dbReference type="CDD" id="cd05121">
    <property type="entry name" value="ABC1_ADCK3-like"/>
    <property type="match status" value="1"/>
</dbReference>
<feature type="domain" description="ABC1 atypical kinase-like" evidence="3">
    <location>
        <begin position="73"/>
        <end position="315"/>
    </location>
</feature>
<dbReference type="GO" id="GO:0016301">
    <property type="term" value="F:kinase activity"/>
    <property type="evidence" value="ECO:0007669"/>
    <property type="project" value="UniProtKB-KW"/>
</dbReference>
<organism evidence="4 5">
    <name type="scientific">Pseudoramibacter porci</name>
    <dbReference type="NCBI Taxonomy" id="2606631"/>
    <lineage>
        <taxon>Bacteria</taxon>
        <taxon>Bacillati</taxon>
        <taxon>Bacillota</taxon>
        <taxon>Clostridia</taxon>
        <taxon>Eubacteriales</taxon>
        <taxon>Eubacteriaceae</taxon>
        <taxon>Pseudoramibacter</taxon>
    </lineage>
</organism>
<accession>A0A7X2NGG4</accession>
<sequence length="546" mass="60780">MSDSKKLPRGYRRRRVREILGILSKHNIREGITPEKFRAIVEELGPVFVKVGQILSMRQDVLPEAYCQALAKLRTDVAPLPFQTIAEVLESAYHQPLRRIFTRIDHEPLGSASIAQVHRAVLLDGTPVVVKVQRPGIDETMKIDLSILSQLTSLLQRTGVTGDVIDFKMVLSEVAATARQEMDFMNEGHNAEIFAHNNSDILYVDCPTIFKHYTTSNVLMMSYMGGIDIDDTDHLVAQGYDLEEIAVKLVENYIKQIVDDAFFQADPHPGNIRIHDGKIGWIDLGMMGTLSRRDCELFREAISAVAAQDISAIKTVVLNLGDHTDKIDHTRLYADLSDLMDEYGSVNIGEMSLSEFLQDLLHICNENHIQMPQGITMLVRGVMTIESVVARLDPNASIVSVMQQHILEPTLKELDLKTTAKKLSRSLLSAGTHTLELPENLNNLSKAALKGQSKINLELVGSEAPIKQLGKMVNRLVLAVITGALLLSSSFLAITDMTPKILGIPALAFFGYLGALVLGGGTLYSVYRSWRTKKKRRPFFFPKEKL</sequence>
<protein>
    <submittedName>
        <fullName evidence="4">AarF/ABC1/UbiB kinase family protein</fullName>
    </submittedName>
</protein>
<keyword evidence="2" id="KW-0472">Membrane</keyword>
<keyword evidence="5" id="KW-1185">Reference proteome</keyword>
<gene>
    <name evidence="4" type="ORF">FYJ52_06395</name>
</gene>
<dbReference type="InterPro" id="IPR050154">
    <property type="entry name" value="UbiB_kinase"/>
</dbReference>
<feature type="transmembrane region" description="Helical" evidence="2">
    <location>
        <begin position="501"/>
        <end position="527"/>
    </location>
</feature>
<proteinExistence type="inferred from homology"/>
<keyword evidence="4" id="KW-0808">Transferase</keyword>
<reference evidence="4 5" key="1">
    <citation type="submission" date="2019-08" db="EMBL/GenBank/DDBJ databases">
        <title>In-depth cultivation of the pig gut microbiome towards novel bacterial diversity and tailored functional studies.</title>
        <authorList>
            <person name="Wylensek D."/>
            <person name="Hitch T.C.A."/>
            <person name="Clavel T."/>
        </authorList>
    </citation>
    <scope>NUCLEOTIDE SEQUENCE [LARGE SCALE GENOMIC DNA]</scope>
    <source>
        <strain evidence="4 5">RF-744-FAT-4</strain>
    </source>
</reference>
<feature type="transmembrane region" description="Helical" evidence="2">
    <location>
        <begin position="476"/>
        <end position="495"/>
    </location>
</feature>
<evidence type="ECO:0000313" key="5">
    <source>
        <dbReference type="Proteomes" id="UP000461754"/>
    </source>
</evidence>